<dbReference type="Pfam" id="PF08331">
    <property type="entry name" value="QueG_DUF1730"/>
    <property type="match status" value="1"/>
</dbReference>
<dbReference type="InterPro" id="IPR013542">
    <property type="entry name" value="QueG_DUF1730"/>
</dbReference>
<keyword evidence="5" id="KW-0671">Queuosine biosynthesis</keyword>
<evidence type="ECO:0000256" key="2">
    <source>
        <dbReference type="ARBA" id="ARBA00022490"/>
    </source>
</evidence>
<keyword evidence="8" id="KW-0411">Iron-sulfur</keyword>
<dbReference type="AlphaFoldDB" id="A0A1M6RNG5"/>
<evidence type="ECO:0000256" key="3">
    <source>
        <dbReference type="ARBA" id="ARBA00022694"/>
    </source>
</evidence>
<dbReference type="PANTHER" id="PTHR30002:SF4">
    <property type="entry name" value="EPOXYQUEUOSINE REDUCTASE"/>
    <property type="match status" value="1"/>
</dbReference>
<dbReference type="InterPro" id="IPR004453">
    <property type="entry name" value="QueG"/>
</dbReference>
<evidence type="ECO:0000256" key="6">
    <source>
        <dbReference type="ARBA" id="ARBA00023002"/>
    </source>
</evidence>
<feature type="domain" description="4Fe-4S ferredoxin-type" evidence="9">
    <location>
        <begin position="166"/>
        <end position="198"/>
    </location>
</feature>
<dbReference type="GO" id="GO:0046872">
    <property type="term" value="F:metal ion binding"/>
    <property type="evidence" value="ECO:0007669"/>
    <property type="project" value="UniProtKB-KW"/>
</dbReference>
<dbReference type="PANTHER" id="PTHR30002">
    <property type="entry name" value="EPOXYQUEUOSINE REDUCTASE"/>
    <property type="match status" value="1"/>
</dbReference>
<dbReference type="STRING" id="1121331.SAMN02745248_02338"/>
<keyword evidence="1" id="KW-0004">4Fe-4S</keyword>
<dbReference type="EMBL" id="FRAD01000023">
    <property type="protein sequence ID" value="SHK33993.1"/>
    <property type="molecule type" value="Genomic_DNA"/>
</dbReference>
<evidence type="ECO:0000313" key="10">
    <source>
        <dbReference type="EMBL" id="SHK33993.1"/>
    </source>
</evidence>
<keyword evidence="7" id="KW-0408">Iron</keyword>
<dbReference type="SUPFAM" id="SSF46548">
    <property type="entry name" value="alpha-helical ferredoxin"/>
    <property type="match status" value="1"/>
</dbReference>
<evidence type="ECO:0000313" key="11">
    <source>
        <dbReference type="Proteomes" id="UP000183952"/>
    </source>
</evidence>
<accession>A0A1M6RNG5</accession>
<keyword evidence="3" id="KW-0819">tRNA processing</keyword>
<proteinExistence type="predicted"/>
<dbReference type="InterPro" id="IPR017896">
    <property type="entry name" value="4Fe4S_Fe-S-bd"/>
</dbReference>
<dbReference type="Pfam" id="PF13484">
    <property type="entry name" value="Fer4_16"/>
    <property type="match status" value="1"/>
</dbReference>
<evidence type="ECO:0000256" key="8">
    <source>
        <dbReference type="ARBA" id="ARBA00023014"/>
    </source>
</evidence>
<organism evidence="10 11">
    <name type="scientific">Hathewaya proteolytica DSM 3090</name>
    <dbReference type="NCBI Taxonomy" id="1121331"/>
    <lineage>
        <taxon>Bacteria</taxon>
        <taxon>Bacillati</taxon>
        <taxon>Bacillota</taxon>
        <taxon>Clostridia</taxon>
        <taxon>Eubacteriales</taxon>
        <taxon>Clostridiaceae</taxon>
        <taxon>Hathewaya</taxon>
    </lineage>
</organism>
<name>A0A1M6RNG5_9CLOT</name>
<dbReference type="Gene3D" id="3.30.70.20">
    <property type="match status" value="1"/>
</dbReference>
<keyword evidence="2" id="KW-0963">Cytoplasm</keyword>
<reference evidence="10 11" key="1">
    <citation type="submission" date="2016-11" db="EMBL/GenBank/DDBJ databases">
        <authorList>
            <person name="Jaros S."/>
            <person name="Januszkiewicz K."/>
            <person name="Wedrychowicz H."/>
        </authorList>
    </citation>
    <scope>NUCLEOTIDE SEQUENCE [LARGE SCALE GENOMIC DNA]</scope>
    <source>
        <strain evidence="10 11">DSM 3090</strain>
    </source>
</reference>
<dbReference type="NCBIfam" id="TIGR00276">
    <property type="entry name" value="tRNA epoxyqueuosine(34) reductase QueG"/>
    <property type="match status" value="1"/>
</dbReference>
<dbReference type="GO" id="GO:0051539">
    <property type="term" value="F:4 iron, 4 sulfur cluster binding"/>
    <property type="evidence" value="ECO:0007669"/>
    <property type="project" value="UniProtKB-KW"/>
</dbReference>
<evidence type="ECO:0000256" key="5">
    <source>
        <dbReference type="ARBA" id="ARBA00022785"/>
    </source>
</evidence>
<evidence type="ECO:0000256" key="1">
    <source>
        <dbReference type="ARBA" id="ARBA00022485"/>
    </source>
</evidence>
<protein>
    <submittedName>
        <fullName evidence="10">Epoxyqueuosine reductase</fullName>
    </submittedName>
</protein>
<dbReference type="InterPro" id="IPR017900">
    <property type="entry name" value="4Fe4S_Fe_S_CS"/>
</dbReference>
<dbReference type="Proteomes" id="UP000183952">
    <property type="component" value="Unassembled WGS sequence"/>
</dbReference>
<keyword evidence="11" id="KW-1185">Reference proteome</keyword>
<dbReference type="OrthoDB" id="9784571at2"/>
<keyword evidence="6" id="KW-0560">Oxidoreductase</keyword>
<sequence>MVYKDLIKEFCKSHGLDIVRFLPCQSCNDVENYFQYRKENGLINEFEEKDIIVRSNANYSMENAKTIISIAFPYRYKIDKSSNKFCVSKYTLGEDYHKVVKKYLTCISDFIKVKLGGDAKVFVDSNSLPERYIAMKCGVGFIGKNNCIITEKYGSYVFLGEILTDLDIEGDKPIENLCGACRNCIEACPTKAINGSENNKDNNSNICISYTSQKKDLESFWFPYLKNSLWGCDICQDVCPFNEKAHYSNIVEFSPKPYMLDLNIENIISMNNEEFNRNYRNLACGWRGKNLIIRNAIICEKNVYGVVKNRNNIASPYVKSYYDRLLKGKKFII</sequence>
<dbReference type="PROSITE" id="PS00198">
    <property type="entry name" value="4FE4S_FER_1"/>
    <property type="match status" value="1"/>
</dbReference>
<dbReference type="PROSITE" id="PS51379">
    <property type="entry name" value="4FE4S_FER_2"/>
    <property type="match status" value="1"/>
</dbReference>
<evidence type="ECO:0000256" key="7">
    <source>
        <dbReference type="ARBA" id="ARBA00023004"/>
    </source>
</evidence>
<evidence type="ECO:0000259" key="9">
    <source>
        <dbReference type="PROSITE" id="PS51379"/>
    </source>
</evidence>
<dbReference type="GO" id="GO:0052693">
    <property type="term" value="F:epoxyqueuosine reductase activity"/>
    <property type="evidence" value="ECO:0007669"/>
    <property type="project" value="TreeGrafter"/>
</dbReference>
<keyword evidence="4" id="KW-0479">Metal-binding</keyword>
<evidence type="ECO:0000256" key="4">
    <source>
        <dbReference type="ARBA" id="ARBA00022723"/>
    </source>
</evidence>
<gene>
    <name evidence="10" type="ORF">SAMN02745248_02338</name>
</gene>
<dbReference type="GO" id="GO:0008616">
    <property type="term" value="P:tRNA queuosine(34) biosynthetic process"/>
    <property type="evidence" value="ECO:0007669"/>
    <property type="project" value="UniProtKB-KW"/>
</dbReference>